<reference evidence="2 3" key="1">
    <citation type="submission" date="2021-03" db="EMBL/GenBank/DDBJ databases">
        <title>Glycomyces sp. nov., a novel actinomycete isolated from soil.</title>
        <authorList>
            <person name="Yang X."/>
            <person name="Xu X."/>
        </authorList>
    </citation>
    <scope>NUCLEOTIDE SEQUENCE [LARGE SCALE GENOMIC DNA]</scope>
    <source>
        <strain evidence="2 3">NEAU-S30</strain>
    </source>
</reference>
<name>A0ABS3UAC0_9ACTN</name>
<sequence>MPDNASSSAFAVPEPPPALVPMPATRAFDLHSSRVIAGGAGCGWQFDLRADDPLTRDGMLLVPLISEADYYRAVDGDGDAYASLVPAEDVWVQQPEPGTGSPRPGYLIERLCDPDAPPIRRPYPASDVPGLIGRRVWYWTGGEFRDDFRCVSEAFETDGDFCVRVVEERAWYRWQRTGTLPKARDAFIQHLWTPSPPPAHPSPYKGRGARPGGGAPHRTGS</sequence>
<accession>A0ABS3UAC0</accession>
<dbReference type="Proteomes" id="UP000681341">
    <property type="component" value="Unassembled WGS sequence"/>
</dbReference>
<keyword evidence="3" id="KW-1185">Reference proteome</keyword>
<comment type="caution">
    <text evidence="2">The sequence shown here is derived from an EMBL/GenBank/DDBJ whole genome shotgun (WGS) entry which is preliminary data.</text>
</comment>
<organism evidence="2 3">
    <name type="scientific">Glycomyces niveus</name>
    <dbReference type="NCBI Taxonomy" id="2820287"/>
    <lineage>
        <taxon>Bacteria</taxon>
        <taxon>Bacillati</taxon>
        <taxon>Actinomycetota</taxon>
        <taxon>Actinomycetes</taxon>
        <taxon>Glycomycetales</taxon>
        <taxon>Glycomycetaceae</taxon>
        <taxon>Glycomyces</taxon>
    </lineage>
</organism>
<dbReference type="RefSeq" id="WP_208499456.1">
    <property type="nucleotide sequence ID" value="NZ_JAGFNP010000017.1"/>
</dbReference>
<gene>
    <name evidence="2" type="ORF">J5V16_22895</name>
</gene>
<feature type="region of interest" description="Disordered" evidence="1">
    <location>
        <begin position="191"/>
        <end position="221"/>
    </location>
</feature>
<proteinExistence type="predicted"/>
<evidence type="ECO:0000256" key="1">
    <source>
        <dbReference type="SAM" id="MobiDB-lite"/>
    </source>
</evidence>
<evidence type="ECO:0000313" key="3">
    <source>
        <dbReference type="Proteomes" id="UP000681341"/>
    </source>
</evidence>
<protein>
    <submittedName>
        <fullName evidence="2">Uncharacterized protein</fullName>
    </submittedName>
</protein>
<evidence type="ECO:0000313" key="2">
    <source>
        <dbReference type="EMBL" id="MBO3735683.1"/>
    </source>
</evidence>
<dbReference type="EMBL" id="JAGFNP010000017">
    <property type="protein sequence ID" value="MBO3735683.1"/>
    <property type="molecule type" value="Genomic_DNA"/>
</dbReference>